<feature type="signal peptide" evidence="1">
    <location>
        <begin position="1"/>
        <end position="21"/>
    </location>
</feature>
<comment type="caution">
    <text evidence="2">The sequence shown here is derived from an EMBL/GenBank/DDBJ whole genome shotgun (WGS) entry which is preliminary data.</text>
</comment>
<protein>
    <submittedName>
        <fullName evidence="2">Uncharacterized protein</fullName>
    </submittedName>
</protein>
<keyword evidence="1" id="KW-0732">Signal</keyword>
<evidence type="ECO:0000313" key="3">
    <source>
        <dbReference type="Proteomes" id="UP001355206"/>
    </source>
</evidence>
<proteinExistence type="predicted"/>
<organism evidence="2 3">
    <name type="scientific">Methylobacterium oryzae</name>
    <dbReference type="NCBI Taxonomy" id="334852"/>
    <lineage>
        <taxon>Bacteria</taxon>
        <taxon>Pseudomonadati</taxon>
        <taxon>Pseudomonadota</taxon>
        <taxon>Alphaproteobacteria</taxon>
        <taxon>Hyphomicrobiales</taxon>
        <taxon>Methylobacteriaceae</taxon>
        <taxon>Methylobacterium</taxon>
    </lineage>
</organism>
<dbReference type="RefSeq" id="WP_331300864.1">
    <property type="nucleotide sequence ID" value="NZ_MLCA01000001.1"/>
</dbReference>
<sequence>MTRPLTLPTLVLLAAGVPAAAAPQPPAWSPYERSAGLDGTPSRCLQHRRGTGRAGNARWYVFQVFNDCGRPVRAVCDIAYTPLCDYGRDVTVAAHLDAPVEPHGESPPFGHAAPPVDGRAPGCFFARCTEEPQPAPHTDAP</sequence>
<accession>A0ABU7TIX6</accession>
<keyword evidence="3" id="KW-1185">Reference proteome</keyword>
<evidence type="ECO:0000313" key="2">
    <source>
        <dbReference type="EMBL" id="MEE7489667.1"/>
    </source>
</evidence>
<evidence type="ECO:0000256" key="1">
    <source>
        <dbReference type="SAM" id="SignalP"/>
    </source>
</evidence>
<dbReference type="Proteomes" id="UP001355206">
    <property type="component" value="Unassembled WGS sequence"/>
</dbReference>
<gene>
    <name evidence="2" type="ORF">MOTC310_03955</name>
</gene>
<reference evidence="2 3" key="1">
    <citation type="journal article" date="2012" name="Genet. Mol. Biol.">
        <title>Analysis of 16S rRNA and mxaF genes revealing insights into Methylobacterium niche-specific plant association.</title>
        <authorList>
            <person name="Dourado M.N."/>
            <person name="Andreote F.D."/>
            <person name="Dini-Andreote F."/>
            <person name="Conti R."/>
            <person name="Araujo J.M."/>
            <person name="Araujo W.L."/>
        </authorList>
    </citation>
    <scope>NUCLEOTIDE SEQUENCE [LARGE SCALE GENOMIC DNA]</scope>
    <source>
        <strain evidence="2 3">TC3-10</strain>
    </source>
</reference>
<feature type="chain" id="PRO_5045412713" evidence="1">
    <location>
        <begin position="22"/>
        <end position="141"/>
    </location>
</feature>
<name>A0ABU7TIX6_9HYPH</name>
<dbReference type="EMBL" id="MLCA01000001">
    <property type="protein sequence ID" value="MEE7489667.1"/>
    <property type="molecule type" value="Genomic_DNA"/>
</dbReference>